<dbReference type="PROSITE" id="PS01360">
    <property type="entry name" value="ZF_MYND_1"/>
    <property type="match status" value="1"/>
</dbReference>
<keyword evidence="1" id="KW-0479">Metal-binding</keyword>
<reference evidence="7" key="2">
    <citation type="submission" date="2015-01" db="EMBL/GenBank/DDBJ databases">
        <title>Evolutionary Origins and Diversification of the Mycorrhizal Mutualists.</title>
        <authorList>
            <consortium name="DOE Joint Genome Institute"/>
            <consortium name="Mycorrhizal Genomics Consortium"/>
            <person name="Kohler A."/>
            <person name="Kuo A."/>
            <person name="Nagy L.G."/>
            <person name="Floudas D."/>
            <person name="Copeland A."/>
            <person name="Barry K.W."/>
            <person name="Cichocki N."/>
            <person name="Veneault-Fourrey C."/>
            <person name="LaButti K."/>
            <person name="Lindquist E.A."/>
            <person name="Lipzen A."/>
            <person name="Lundell T."/>
            <person name="Morin E."/>
            <person name="Murat C."/>
            <person name="Riley R."/>
            <person name="Ohm R."/>
            <person name="Sun H."/>
            <person name="Tunlid A."/>
            <person name="Henrissat B."/>
            <person name="Grigoriev I.V."/>
            <person name="Hibbett D.S."/>
            <person name="Martin F."/>
        </authorList>
    </citation>
    <scope>NUCLEOTIDE SEQUENCE [LARGE SCALE GENOMIC DNA]</scope>
    <source>
        <strain evidence="7">LaAM-08-1</strain>
    </source>
</reference>
<keyword evidence="7" id="KW-1185">Reference proteome</keyword>
<keyword evidence="2 4" id="KW-0863">Zinc-finger</keyword>
<dbReference type="AlphaFoldDB" id="A0A0C9XE86"/>
<reference evidence="6 7" key="1">
    <citation type="submission" date="2014-04" db="EMBL/GenBank/DDBJ databases">
        <authorList>
            <consortium name="DOE Joint Genome Institute"/>
            <person name="Kuo A."/>
            <person name="Kohler A."/>
            <person name="Nagy L.G."/>
            <person name="Floudas D."/>
            <person name="Copeland A."/>
            <person name="Barry K.W."/>
            <person name="Cichocki N."/>
            <person name="Veneault-Fourrey C."/>
            <person name="LaButti K."/>
            <person name="Lindquist E.A."/>
            <person name="Lipzen A."/>
            <person name="Lundell T."/>
            <person name="Morin E."/>
            <person name="Murat C."/>
            <person name="Sun H."/>
            <person name="Tunlid A."/>
            <person name="Henrissat B."/>
            <person name="Grigoriev I.V."/>
            <person name="Hibbett D.S."/>
            <person name="Martin F."/>
            <person name="Nordberg H.P."/>
            <person name="Cantor M.N."/>
            <person name="Hua S.X."/>
        </authorList>
    </citation>
    <scope>NUCLEOTIDE SEQUENCE [LARGE SCALE GENOMIC DNA]</scope>
    <source>
        <strain evidence="6 7">LaAM-08-1</strain>
    </source>
</reference>
<dbReference type="SUPFAM" id="SSF144232">
    <property type="entry name" value="HIT/MYND zinc finger-like"/>
    <property type="match status" value="1"/>
</dbReference>
<proteinExistence type="predicted"/>
<dbReference type="EMBL" id="KN838736">
    <property type="protein sequence ID" value="KIJ95976.1"/>
    <property type="molecule type" value="Genomic_DNA"/>
</dbReference>
<evidence type="ECO:0000313" key="6">
    <source>
        <dbReference type="EMBL" id="KIJ95976.1"/>
    </source>
</evidence>
<evidence type="ECO:0000256" key="4">
    <source>
        <dbReference type="PROSITE-ProRule" id="PRU00134"/>
    </source>
</evidence>
<organism evidence="6 7">
    <name type="scientific">Laccaria amethystina LaAM-08-1</name>
    <dbReference type="NCBI Taxonomy" id="1095629"/>
    <lineage>
        <taxon>Eukaryota</taxon>
        <taxon>Fungi</taxon>
        <taxon>Dikarya</taxon>
        <taxon>Basidiomycota</taxon>
        <taxon>Agaricomycotina</taxon>
        <taxon>Agaricomycetes</taxon>
        <taxon>Agaricomycetidae</taxon>
        <taxon>Agaricales</taxon>
        <taxon>Agaricineae</taxon>
        <taxon>Hydnangiaceae</taxon>
        <taxon>Laccaria</taxon>
    </lineage>
</organism>
<accession>A0A0C9XE86</accession>
<dbReference type="Gene3D" id="6.10.140.2220">
    <property type="match status" value="1"/>
</dbReference>
<dbReference type="Pfam" id="PF01753">
    <property type="entry name" value="zf-MYND"/>
    <property type="match status" value="1"/>
</dbReference>
<dbReference type="Proteomes" id="UP000054477">
    <property type="component" value="Unassembled WGS sequence"/>
</dbReference>
<evidence type="ECO:0000256" key="3">
    <source>
        <dbReference type="ARBA" id="ARBA00022833"/>
    </source>
</evidence>
<feature type="non-terminal residue" evidence="6">
    <location>
        <position position="1"/>
    </location>
</feature>
<protein>
    <recommendedName>
        <fullName evidence="5">MYND-type domain-containing protein</fullName>
    </recommendedName>
</protein>
<evidence type="ECO:0000256" key="2">
    <source>
        <dbReference type="ARBA" id="ARBA00022771"/>
    </source>
</evidence>
<dbReference type="PROSITE" id="PS50865">
    <property type="entry name" value="ZF_MYND_2"/>
    <property type="match status" value="1"/>
</dbReference>
<dbReference type="HOGENOM" id="CLU_1975881_0_0_1"/>
<dbReference type="OrthoDB" id="341421at2759"/>
<keyword evidence="3" id="KW-0862">Zinc</keyword>
<evidence type="ECO:0000256" key="1">
    <source>
        <dbReference type="ARBA" id="ARBA00022723"/>
    </source>
</evidence>
<dbReference type="InterPro" id="IPR002893">
    <property type="entry name" value="Znf_MYND"/>
</dbReference>
<dbReference type="GO" id="GO:0008270">
    <property type="term" value="F:zinc ion binding"/>
    <property type="evidence" value="ECO:0007669"/>
    <property type="project" value="UniProtKB-KW"/>
</dbReference>
<name>A0A0C9XE86_9AGAR</name>
<feature type="domain" description="MYND-type" evidence="5">
    <location>
        <begin position="17"/>
        <end position="55"/>
    </location>
</feature>
<evidence type="ECO:0000259" key="5">
    <source>
        <dbReference type="PROSITE" id="PS50865"/>
    </source>
</evidence>
<gene>
    <name evidence="6" type="ORF">K443DRAFT_107974</name>
</gene>
<sequence length="152" mass="17198">MLHKGTVYLPLEKLDKCSLCNKRQSGLLLCSACGERIYCSKECQQTDWKTHKVFCGRYILYIRFPTPHSRSSALGKTNRIDLNVFYPLIACLSEINHLDEQKPIHNALWHKIINSPNPDSDEIVECPDGTPGRLILLGEEISLDDGLNGTEK</sequence>
<evidence type="ECO:0000313" key="7">
    <source>
        <dbReference type="Proteomes" id="UP000054477"/>
    </source>
</evidence>